<dbReference type="InParanoid" id="S2JPZ9"/>
<dbReference type="Proteomes" id="UP000014254">
    <property type="component" value="Unassembled WGS sequence"/>
</dbReference>
<gene>
    <name evidence="1" type="ORF">HMPREF1544_01103</name>
</gene>
<protein>
    <submittedName>
        <fullName evidence="1">Uncharacterized protein</fullName>
    </submittedName>
</protein>
<keyword evidence="2" id="KW-1185">Reference proteome</keyword>
<dbReference type="STRING" id="1220926.S2JPZ9"/>
<dbReference type="eggNOG" id="ENOG502RYJ5">
    <property type="taxonomic scope" value="Eukaryota"/>
</dbReference>
<dbReference type="OrthoDB" id="2263540at2759"/>
<accession>S2JPZ9</accession>
<sequence length="549" mass="63791">MKFADKNPPINENIWEPDIENSFYYLSFLERYIEETKTIPPDLRKVYLVRAEYRYIKWLNKYADLTPPTDIAFTWHAHLLSPRRYFEDKARSTLCGLANYGLNLKRWHQSYSTAENKVKVDWKRYMGNEPYRLAPDNLLNAPFPTIKCIVCRDIITLEWMDYTTWRTNPTTAVQCSRCDAMFTIKHVGKSNLITDLTKSQLQSVVAMAGLMFTHTQGDTNTNPQPDAAFFVQAFAHKFKSLPFNSGINAIEHLLYDKEEDGSNGAELCADVMDAIRSTYMCSPYRESSVDLLQAVSRLYKFAFRVIENMEWDIPTDIYKCFFHMREFFGILKENKHAIPSIYAGKHAPIYSSLLDIHKAFNHDELIPLNQVQYYAERTRHKWKLYKSAKTQYKFDKKNGSSSSMFQSVFSWKKNVQDYVTTISGENSEYLNRWVRTKTTPKGQTISAEDPDYVTYSKVSRNVVSALVVLFNSIDIESGSQKIRPNSTEEPWFHWQKASIAWVYAKNKQEVENSIRRSMEAAKAKETPGPIKGYFIIYNSKDYIPVGEGF</sequence>
<proteinExistence type="predicted"/>
<evidence type="ECO:0000313" key="1">
    <source>
        <dbReference type="EMBL" id="EPB92039.1"/>
    </source>
</evidence>
<dbReference type="VEuPathDB" id="FungiDB:HMPREF1544_01103"/>
<reference evidence="2" key="1">
    <citation type="submission" date="2013-05" db="EMBL/GenBank/DDBJ databases">
        <title>The Genome sequence of Mucor circinelloides f. circinelloides 1006PhL.</title>
        <authorList>
            <consortium name="The Broad Institute Genomics Platform"/>
            <person name="Cuomo C."/>
            <person name="Earl A."/>
            <person name="Findley K."/>
            <person name="Lee S.C."/>
            <person name="Walker B."/>
            <person name="Young S."/>
            <person name="Zeng Q."/>
            <person name="Gargeya S."/>
            <person name="Fitzgerald M."/>
            <person name="Haas B."/>
            <person name="Abouelleil A."/>
            <person name="Allen A.W."/>
            <person name="Alvarado L."/>
            <person name="Arachchi H.M."/>
            <person name="Berlin A.M."/>
            <person name="Chapman S.B."/>
            <person name="Gainer-Dewar J."/>
            <person name="Goldberg J."/>
            <person name="Griggs A."/>
            <person name="Gujja S."/>
            <person name="Hansen M."/>
            <person name="Howarth C."/>
            <person name="Imamovic A."/>
            <person name="Ireland A."/>
            <person name="Larimer J."/>
            <person name="McCowan C."/>
            <person name="Murphy C."/>
            <person name="Pearson M."/>
            <person name="Poon T.W."/>
            <person name="Priest M."/>
            <person name="Roberts A."/>
            <person name="Saif S."/>
            <person name="Shea T."/>
            <person name="Sisk P."/>
            <person name="Sykes S."/>
            <person name="Wortman J."/>
            <person name="Nusbaum C."/>
            <person name="Birren B."/>
        </authorList>
    </citation>
    <scope>NUCLEOTIDE SEQUENCE [LARGE SCALE GENOMIC DNA]</scope>
    <source>
        <strain evidence="2">1006PhL</strain>
    </source>
</reference>
<organism evidence="1 2">
    <name type="scientific">Mucor circinelloides f. circinelloides (strain 1006PhL)</name>
    <name type="common">Mucormycosis agent</name>
    <name type="synonym">Calyptromyces circinelloides</name>
    <dbReference type="NCBI Taxonomy" id="1220926"/>
    <lineage>
        <taxon>Eukaryota</taxon>
        <taxon>Fungi</taxon>
        <taxon>Fungi incertae sedis</taxon>
        <taxon>Mucoromycota</taxon>
        <taxon>Mucoromycotina</taxon>
        <taxon>Mucoromycetes</taxon>
        <taxon>Mucorales</taxon>
        <taxon>Mucorineae</taxon>
        <taxon>Mucoraceae</taxon>
        <taxon>Mucor</taxon>
    </lineage>
</organism>
<name>S2JPZ9_MUCC1</name>
<dbReference type="EMBL" id="KE123903">
    <property type="protein sequence ID" value="EPB92039.1"/>
    <property type="molecule type" value="Genomic_DNA"/>
</dbReference>
<dbReference type="AlphaFoldDB" id="S2JPZ9"/>
<dbReference type="OMA" id="IAFTWHA"/>
<evidence type="ECO:0000313" key="2">
    <source>
        <dbReference type="Proteomes" id="UP000014254"/>
    </source>
</evidence>